<dbReference type="EMBL" id="CAJNNV010029383">
    <property type="protein sequence ID" value="CAE8628384.1"/>
    <property type="molecule type" value="Genomic_DNA"/>
</dbReference>
<reference evidence="2" key="1">
    <citation type="submission" date="2021-02" db="EMBL/GenBank/DDBJ databases">
        <authorList>
            <person name="Dougan E. K."/>
            <person name="Rhodes N."/>
            <person name="Thang M."/>
            <person name="Chan C."/>
        </authorList>
    </citation>
    <scope>NUCLEOTIDE SEQUENCE</scope>
</reference>
<proteinExistence type="predicted"/>
<dbReference type="Proteomes" id="UP000654075">
    <property type="component" value="Unassembled WGS sequence"/>
</dbReference>
<feature type="compositionally biased region" description="Basic residues" evidence="1">
    <location>
        <begin position="40"/>
        <end position="55"/>
    </location>
</feature>
<organism evidence="2 3">
    <name type="scientific">Polarella glacialis</name>
    <name type="common">Dinoflagellate</name>
    <dbReference type="NCBI Taxonomy" id="89957"/>
    <lineage>
        <taxon>Eukaryota</taxon>
        <taxon>Sar</taxon>
        <taxon>Alveolata</taxon>
        <taxon>Dinophyceae</taxon>
        <taxon>Suessiales</taxon>
        <taxon>Suessiaceae</taxon>
        <taxon>Polarella</taxon>
    </lineage>
</organism>
<feature type="region of interest" description="Disordered" evidence="1">
    <location>
        <begin position="1"/>
        <end position="92"/>
    </location>
</feature>
<evidence type="ECO:0008006" key="4">
    <source>
        <dbReference type="Google" id="ProtNLM"/>
    </source>
</evidence>
<evidence type="ECO:0000256" key="1">
    <source>
        <dbReference type="SAM" id="MobiDB-lite"/>
    </source>
</evidence>
<dbReference type="OrthoDB" id="448152at2759"/>
<feature type="compositionally biased region" description="Low complexity" evidence="1">
    <location>
        <begin position="29"/>
        <end position="39"/>
    </location>
</feature>
<evidence type="ECO:0000313" key="3">
    <source>
        <dbReference type="Proteomes" id="UP000654075"/>
    </source>
</evidence>
<protein>
    <recommendedName>
        <fullName evidence="4">J domain-containing protein</fullName>
    </recommendedName>
</protein>
<accession>A0A813GMY7</accession>
<dbReference type="Gene3D" id="1.10.287.110">
    <property type="entry name" value="DnaJ domain"/>
    <property type="match status" value="1"/>
</dbReference>
<keyword evidence="3" id="KW-1185">Reference proteome</keyword>
<dbReference type="AlphaFoldDB" id="A0A813GMY7"/>
<dbReference type="InterPro" id="IPR036869">
    <property type="entry name" value="J_dom_sf"/>
</dbReference>
<evidence type="ECO:0000313" key="2">
    <source>
        <dbReference type="EMBL" id="CAE8628384.1"/>
    </source>
</evidence>
<gene>
    <name evidence="2" type="ORF">PGLA1383_LOCUS45042</name>
</gene>
<name>A0A813GMY7_POLGL</name>
<sequence length="151" mass="16914">MREQYKANLAAKNGNADAATRSRSRKRQQSSSSSSSSSPAKKKRKKKKSKKKRSRSSSGSRSSSVKPVGEQGSADGEKAATQESNPEVEDAKKEALEKLMKLKTLEPKEARLKEWRLLLREWHPDKNLQRLEVATAVFQFLQKGKALIDCN</sequence>
<comment type="caution">
    <text evidence="2">The sequence shown here is derived from an EMBL/GenBank/DDBJ whole genome shotgun (WGS) entry which is preliminary data.</text>
</comment>